<feature type="region of interest" description="Disordered" evidence="1">
    <location>
        <begin position="321"/>
        <end position="343"/>
    </location>
</feature>
<comment type="caution">
    <text evidence="2">The sequence shown here is derived from an EMBL/GenBank/DDBJ whole genome shotgun (WGS) entry which is preliminary data.</text>
</comment>
<accession>A0A8H6XAS0</accession>
<dbReference type="AlphaFoldDB" id="A0A8H6XAS0"/>
<keyword evidence="3" id="KW-1185">Reference proteome</keyword>
<proteinExistence type="predicted"/>
<sequence>MELHADPEPEVIAPSTSDNVELQVPPYSGVVSPHRDASRRARNAKPSLKSFSFLPPLRRESFKTSGIRNIRIRKYWETKFRRRATEHTANNYYNYHVRVTGGFGGSGGEGLDQGGNAGAGYGPTIYFGQPQDREASGDINLIKEFKEMCSSPQSSVGGRQTPRATVRRVYTAKLEGRESGHMTVAMYEGNGAEETWNQHLVNYEAVRHPNIMQLYGLVRTNRLYAMVFHDELIPYAQFFRRFQHSPILSAYIKGYCITEFRVKAHVTECLWTVLISLHRWQKATNYISNLFPSMDYYSLPVWIRPPTGELCLDLVKGGSLTSKPPVRRGPHRPRPPALPATRCGHPPHASVLAGVANVRNRAHSREGVEKVIRHPHSDTHIYHDEVRHMAQ</sequence>
<reference evidence="2" key="1">
    <citation type="submission" date="2020-05" db="EMBL/GenBank/DDBJ databases">
        <title>Mycena genomes resolve the evolution of fungal bioluminescence.</title>
        <authorList>
            <person name="Tsai I.J."/>
        </authorList>
    </citation>
    <scope>NUCLEOTIDE SEQUENCE</scope>
    <source>
        <strain evidence="2">160909Yilan</strain>
    </source>
</reference>
<evidence type="ECO:0000313" key="3">
    <source>
        <dbReference type="Proteomes" id="UP000623467"/>
    </source>
</evidence>
<dbReference type="EMBL" id="JACAZH010000035">
    <property type="protein sequence ID" value="KAF7337206.1"/>
    <property type="molecule type" value="Genomic_DNA"/>
</dbReference>
<organism evidence="2 3">
    <name type="scientific">Mycena sanguinolenta</name>
    <dbReference type="NCBI Taxonomy" id="230812"/>
    <lineage>
        <taxon>Eukaryota</taxon>
        <taxon>Fungi</taxon>
        <taxon>Dikarya</taxon>
        <taxon>Basidiomycota</taxon>
        <taxon>Agaricomycotina</taxon>
        <taxon>Agaricomycetes</taxon>
        <taxon>Agaricomycetidae</taxon>
        <taxon>Agaricales</taxon>
        <taxon>Marasmiineae</taxon>
        <taxon>Mycenaceae</taxon>
        <taxon>Mycena</taxon>
    </lineage>
</organism>
<name>A0A8H6XAS0_9AGAR</name>
<protein>
    <submittedName>
        <fullName evidence="2">Uncharacterized protein</fullName>
    </submittedName>
</protein>
<evidence type="ECO:0000313" key="2">
    <source>
        <dbReference type="EMBL" id="KAF7337206.1"/>
    </source>
</evidence>
<gene>
    <name evidence="2" type="ORF">MSAN_02272900</name>
</gene>
<dbReference type="Proteomes" id="UP000623467">
    <property type="component" value="Unassembled WGS sequence"/>
</dbReference>
<evidence type="ECO:0000256" key="1">
    <source>
        <dbReference type="SAM" id="MobiDB-lite"/>
    </source>
</evidence>
<feature type="compositionally biased region" description="Basic residues" evidence="1">
    <location>
        <begin position="325"/>
        <end position="334"/>
    </location>
</feature>